<dbReference type="AlphaFoldDB" id="A0A7U8C7R4"/>
<proteinExistence type="predicted"/>
<organism evidence="7 8">
    <name type="scientific">Neptuniibacter caesariensis</name>
    <dbReference type="NCBI Taxonomy" id="207954"/>
    <lineage>
        <taxon>Bacteria</taxon>
        <taxon>Pseudomonadati</taxon>
        <taxon>Pseudomonadota</taxon>
        <taxon>Gammaproteobacteria</taxon>
        <taxon>Oceanospirillales</taxon>
        <taxon>Oceanospirillaceae</taxon>
        <taxon>Neptuniibacter</taxon>
    </lineage>
</organism>
<reference evidence="7 8" key="1">
    <citation type="submission" date="2006-02" db="EMBL/GenBank/DDBJ databases">
        <authorList>
            <person name="Pinhassi J."/>
            <person name="Pedros-Alio C."/>
            <person name="Ferriera S."/>
            <person name="Johnson J."/>
            <person name="Kravitz S."/>
            <person name="Halpern A."/>
            <person name="Remington K."/>
            <person name="Beeson K."/>
            <person name="Tran B."/>
            <person name="Rogers Y.-H."/>
            <person name="Friedman R."/>
            <person name="Venter J.C."/>
        </authorList>
    </citation>
    <scope>NUCLEOTIDE SEQUENCE [LARGE SCALE GENOMIC DNA]</scope>
    <source>
        <strain evidence="7 8">MED92</strain>
    </source>
</reference>
<dbReference type="OrthoDB" id="581870at2"/>
<feature type="transmembrane region" description="Helical" evidence="6">
    <location>
        <begin position="40"/>
        <end position="64"/>
    </location>
</feature>
<name>A0A7U8C7R4_NEPCE</name>
<gene>
    <name evidence="7" type="ORF">MED92_03632</name>
</gene>
<dbReference type="RefSeq" id="WP_007022742.1">
    <property type="nucleotide sequence ID" value="NZ_CH724127.1"/>
</dbReference>
<dbReference type="GO" id="GO:0015171">
    <property type="term" value="F:amino acid transmembrane transporter activity"/>
    <property type="evidence" value="ECO:0007669"/>
    <property type="project" value="TreeGrafter"/>
</dbReference>
<evidence type="ECO:0000256" key="6">
    <source>
        <dbReference type="SAM" id="Phobius"/>
    </source>
</evidence>
<evidence type="ECO:0000256" key="3">
    <source>
        <dbReference type="ARBA" id="ARBA00022692"/>
    </source>
</evidence>
<feature type="transmembrane region" description="Helical" evidence="6">
    <location>
        <begin position="70"/>
        <end position="88"/>
    </location>
</feature>
<sequence length="201" mass="21427">MSLAIWISFVIVCVLGTISPGPSLAVVLKQTLSNGRQHGVVTALSHSAGVALWALLTVWGLGVVVEQHPLLYKVLTYTGAVYLAWLGIKAIRSAGNSGLAAKGSKGPLSEAARDGAMISVMNPKLAIFFIALFSQFVAVDQTVLEKFILLITVVVIDILWFCGVALLLSQERVVKALEKQSKKIDRVSGLVMIGLAVRVAF</sequence>
<feature type="transmembrane region" description="Helical" evidence="6">
    <location>
        <begin position="6"/>
        <end position="28"/>
    </location>
</feature>
<dbReference type="EMBL" id="AAOW01000006">
    <property type="protein sequence ID" value="EAR61655.1"/>
    <property type="molecule type" value="Genomic_DNA"/>
</dbReference>
<feature type="transmembrane region" description="Helical" evidence="6">
    <location>
        <begin position="147"/>
        <end position="169"/>
    </location>
</feature>
<evidence type="ECO:0000256" key="2">
    <source>
        <dbReference type="ARBA" id="ARBA00022475"/>
    </source>
</evidence>
<evidence type="ECO:0000256" key="5">
    <source>
        <dbReference type="ARBA" id="ARBA00023136"/>
    </source>
</evidence>
<evidence type="ECO:0000256" key="4">
    <source>
        <dbReference type="ARBA" id="ARBA00022989"/>
    </source>
</evidence>
<protein>
    <submittedName>
        <fullName evidence="7">Threonine efflux protein</fullName>
    </submittedName>
</protein>
<comment type="subcellular location">
    <subcellularLocation>
        <location evidence="1">Cell membrane</location>
        <topology evidence="1">Multi-pass membrane protein</topology>
    </subcellularLocation>
</comment>
<dbReference type="GO" id="GO:0005886">
    <property type="term" value="C:plasma membrane"/>
    <property type="evidence" value="ECO:0007669"/>
    <property type="project" value="UniProtKB-SubCell"/>
</dbReference>
<evidence type="ECO:0000313" key="7">
    <source>
        <dbReference type="EMBL" id="EAR61655.1"/>
    </source>
</evidence>
<keyword evidence="8" id="KW-1185">Reference proteome</keyword>
<keyword evidence="2" id="KW-1003">Cell membrane</keyword>
<keyword evidence="4 6" id="KW-1133">Transmembrane helix</keyword>
<accession>A0A7U8C7R4</accession>
<comment type="caution">
    <text evidence="7">The sequence shown here is derived from an EMBL/GenBank/DDBJ whole genome shotgun (WGS) entry which is preliminary data.</text>
</comment>
<dbReference type="Pfam" id="PF01810">
    <property type="entry name" value="LysE"/>
    <property type="match status" value="1"/>
</dbReference>
<evidence type="ECO:0000313" key="8">
    <source>
        <dbReference type="Proteomes" id="UP000002171"/>
    </source>
</evidence>
<keyword evidence="3 6" id="KW-0812">Transmembrane</keyword>
<dbReference type="InterPro" id="IPR001123">
    <property type="entry name" value="LeuE-type"/>
</dbReference>
<keyword evidence="5 6" id="KW-0472">Membrane</keyword>
<evidence type="ECO:0000256" key="1">
    <source>
        <dbReference type="ARBA" id="ARBA00004651"/>
    </source>
</evidence>
<dbReference type="Proteomes" id="UP000002171">
    <property type="component" value="Unassembled WGS sequence"/>
</dbReference>
<feature type="transmembrane region" description="Helical" evidence="6">
    <location>
        <begin position="125"/>
        <end position="141"/>
    </location>
</feature>
<dbReference type="PANTHER" id="PTHR30086:SF16">
    <property type="entry name" value="AMINO ACID EFFLUX PERMEASE RHTB FAMILY"/>
    <property type="match status" value="1"/>
</dbReference>
<dbReference type="PANTHER" id="PTHR30086">
    <property type="entry name" value="ARGININE EXPORTER PROTEIN ARGO"/>
    <property type="match status" value="1"/>
</dbReference>
<dbReference type="PIRSF" id="PIRSF006324">
    <property type="entry name" value="LeuE"/>
    <property type="match status" value="1"/>
</dbReference>